<evidence type="ECO:0000256" key="17">
    <source>
        <dbReference type="SAM" id="MobiDB-lite"/>
    </source>
</evidence>
<evidence type="ECO:0000256" key="3">
    <source>
        <dbReference type="ARBA" id="ARBA00022475"/>
    </source>
</evidence>
<feature type="region of interest" description="Disordered" evidence="17">
    <location>
        <begin position="372"/>
        <end position="395"/>
    </location>
</feature>
<feature type="binding site" evidence="16">
    <location>
        <position position="67"/>
    </location>
    <ligand>
        <name>Zn(2+)</name>
        <dbReference type="ChEBI" id="CHEBI:29105"/>
        <note>catalytic</note>
    </ligand>
</feature>
<keyword evidence="7" id="KW-0677">Repeat</keyword>
<dbReference type="RefSeq" id="WP_203960806.1">
    <property type="nucleotide sequence ID" value="NZ_AP023355.1"/>
</dbReference>
<keyword evidence="9 14" id="KW-0862">Zinc</keyword>
<dbReference type="GO" id="GO:0046872">
    <property type="term" value="F:metal ion binding"/>
    <property type="evidence" value="ECO:0007669"/>
    <property type="project" value="UniProtKB-UniRule"/>
</dbReference>
<dbReference type="SMART" id="SM00116">
    <property type="entry name" value="CBS"/>
    <property type="match status" value="2"/>
</dbReference>
<dbReference type="AlphaFoldDB" id="A0A7R7DM38"/>
<reference evidence="19 20" key="1">
    <citation type="submission" date="2020-08" db="EMBL/GenBank/DDBJ databases">
        <title>Whole genome shotgun sequence of Actinocatenispora thailandica NBRC 105041.</title>
        <authorList>
            <person name="Komaki H."/>
            <person name="Tamura T."/>
        </authorList>
    </citation>
    <scope>NUCLEOTIDE SEQUENCE [LARGE SCALE GENOMIC DNA]</scope>
    <source>
        <strain evidence="19 20">NBRC 105041</strain>
    </source>
</reference>
<evidence type="ECO:0000313" key="20">
    <source>
        <dbReference type="Proteomes" id="UP000611640"/>
    </source>
</evidence>
<evidence type="ECO:0000256" key="9">
    <source>
        <dbReference type="ARBA" id="ARBA00022833"/>
    </source>
</evidence>
<keyword evidence="3 14" id="KW-1003">Cell membrane</keyword>
<evidence type="ECO:0000256" key="1">
    <source>
        <dbReference type="ARBA" id="ARBA00004651"/>
    </source>
</evidence>
<dbReference type="InterPro" id="IPR008915">
    <property type="entry name" value="Peptidase_M50"/>
</dbReference>
<dbReference type="KEGG" id="atl:Athai_15240"/>
<evidence type="ECO:0000256" key="15">
    <source>
        <dbReference type="PIRSR" id="PIRSR006404-1"/>
    </source>
</evidence>
<dbReference type="GO" id="GO:0005886">
    <property type="term" value="C:plasma membrane"/>
    <property type="evidence" value="ECO:0007669"/>
    <property type="project" value="UniProtKB-SubCell"/>
</dbReference>
<keyword evidence="20" id="KW-1185">Reference proteome</keyword>
<evidence type="ECO:0000256" key="7">
    <source>
        <dbReference type="ARBA" id="ARBA00022737"/>
    </source>
</evidence>
<comment type="similarity">
    <text evidence="2 14">Belongs to the peptidase M50B family.</text>
</comment>
<dbReference type="Pfam" id="PF02163">
    <property type="entry name" value="Peptidase_M50"/>
    <property type="match status" value="2"/>
</dbReference>
<proteinExistence type="inferred from homology"/>
<feature type="transmembrane region" description="Helical" evidence="14">
    <location>
        <begin position="107"/>
        <end position="133"/>
    </location>
</feature>
<keyword evidence="8 14" id="KW-0378">Hydrolase</keyword>
<dbReference type="PANTHER" id="PTHR39188:SF3">
    <property type="entry name" value="STAGE IV SPORULATION PROTEIN FB"/>
    <property type="match status" value="1"/>
</dbReference>
<feature type="transmembrane region" description="Helical" evidence="14">
    <location>
        <begin position="139"/>
        <end position="160"/>
    </location>
</feature>
<dbReference type="GO" id="GO:0006508">
    <property type="term" value="P:proteolysis"/>
    <property type="evidence" value="ECO:0007669"/>
    <property type="project" value="UniProtKB-KW"/>
</dbReference>
<dbReference type="PANTHER" id="PTHR39188">
    <property type="entry name" value="MEMBRANE-ASSOCIATED ZINC METALLOPROTEASE M50B"/>
    <property type="match status" value="1"/>
</dbReference>
<dbReference type="InterPro" id="IPR016483">
    <property type="entry name" value="UCP006404_Pept_M50_CBS"/>
</dbReference>
<evidence type="ECO:0000256" key="11">
    <source>
        <dbReference type="ARBA" id="ARBA00023049"/>
    </source>
</evidence>
<evidence type="ECO:0000259" key="18">
    <source>
        <dbReference type="SMART" id="SM00116"/>
    </source>
</evidence>
<keyword evidence="11 14" id="KW-0482">Metalloprotease</keyword>
<dbReference type="CDD" id="cd06164">
    <property type="entry name" value="S2P-M50_SpoIVFB_CBS"/>
    <property type="match status" value="1"/>
</dbReference>
<sequence>MRQTIRLGRIAGIPVGVHWSVLVIMLLLADGLAATVLPAAAPRQTVTAYWVAGAATAGAFLACLLAHELAHAFVARHYGITVRRITLWLLGGVSELDGEPPTPRADLLIALAGPVTSVACGALAAGGAVAAQAAGLGRLAVAGLLWLATINAVLAAFNLLPGAPLDGGRVLRAIVWRVRGSRAAGARAAAYTGGLLGTLLVAAGFLEVVLARNVSGIWLALVGLFLSWAAGAEQRTTAVTELLTGATVADIVHTVPVCGYENQTVEAFVRSVASRSSHRQFPVVTIDGRVLGTVSLRGLAQVPAPARATVRLDTLAVPVRGDQLLHTDQALTDALRVTATGRLIPVVDPAGNLAGVLDSADLARTVELAALGIPPGAGDDRPDVDAEPPPRIGLG</sequence>
<evidence type="ECO:0000256" key="12">
    <source>
        <dbReference type="ARBA" id="ARBA00023122"/>
    </source>
</evidence>
<evidence type="ECO:0000256" key="6">
    <source>
        <dbReference type="ARBA" id="ARBA00022723"/>
    </source>
</evidence>
<name>A0A7R7DM38_9ACTN</name>
<evidence type="ECO:0000256" key="13">
    <source>
        <dbReference type="ARBA" id="ARBA00023136"/>
    </source>
</evidence>
<protein>
    <recommendedName>
        <fullName evidence="14">Zinc metalloprotease</fullName>
    </recommendedName>
</protein>
<dbReference type="InterPro" id="IPR000644">
    <property type="entry name" value="CBS_dom"/>
</dbReference>
<dbReference type="Proteomes" id="UP000611640">
    <property type="component" value="Chromosome"/>
</dbReference>
<feature type="transmembrane region" description="Helical" evidence="14">
    <location>
        <begin position="216"/>
        <end position="232"/>
    </location>
</feature>
<keyword evidence="4 14" id="KW-0645">Protease</keyword>
<feature type="binding site" evidence="16">
    <location>
        <position position="71"/>
    </location>
    <ligand>
        <name>Zn(2+)</name>
        <dbReference type="ChEBI" id="CHEBI:29105"/>
        <note>catalytic</note>
    </ligand>
</feature>
<feature type="transmembrane region" description="Helical" evidence="14">
    <location>
        <begin position="47"/>
        <end position="66"/>
    </location>
</feature>
<feature type="domain" description="CBS" evidence="18">
    <location>
        <begin position="321"/>
        <end position="367"/>
    </location>
</feature>
<evidence type="ECO:0000256" key="8">
    <source>
        <dbReference type="ARBA" id="ARBA00022801"/>
    </source>
</evidence>
<keyword evidence="10 14" id="KW-1133">Transmembrane helix</keyword>
<gene>
    <name evidence="19" type="primary">rip3</name>
    <name evidence="19" type="ORF">Athai_15240</name>
</gene>
<dbReference type="Gene3D" id="3.10.580.10">
    <property type="entry name" value="CBS-domain"/>
    <property type="match status" value="1"/>
</dbReference>
<feature type="active site" evidence="15">
    <location>
        <position position="68"/>
    </location>
</feature>
<comment type="cofactor">
    <cofactor evidence="14 16">
        <name>Zn(2+)</name>
        <dbReference type="ChEBI" id="CHEBI:29105"/>
    </cofactor>
    <text evidence="14 16">Binds 1 zinc ion per subunit.</text>
</comment>
<keyword evidence="13 14" id="KW-0472">Membrane</keyword>
<organism evidence="19 20">
    <name type="scientific">Actinocatenispora thailandica</name>
    <dbReference type="NCBI Taxonomy" id="227318"/>
    <lineage>
        <taxon>Bacteria</taxon>
        <taxon>Bacillati</taxon>
        <taxon>Actinomycetota</taxon>
        <taxon>Actinomycetes</taxon>
        <taxon>Micromonosporales</taxon>
        <taxon>Micromonosporaceae</taxon>
        <taxon>Actinocatenispora</taxon>
    </lineage>
</organism>
<evidence type="ECO:0000256" key="5">
    <source>
        <dbReference type="ARBA" id="ARBA00022692"/>
    </source>
</evidence>
<dbReference type="Pfam" id="PF00571">
    <property type="entry name" value="CBS"/>
    <property type="match status" value="1"/>
</dbReference>
<keyword evidence="5 14" id="KW-0812">Transmembrane</keyword>
<evidence type="ECO:0000256" key="2">
    <source>
        <dbReference type="ARBA" id="ARBA00007931"/>
    </source>
</evidence>
<dbReference type="EMBL" id="AP023355">
    <property type="protein sequence ID" value="BCJ34021.1"/>
    <property type="molecule type" value="Genomic_DNA"/>
</dbReference>
<evidence type="ECO:0000256" key="16">
    <source>
        <dbReference type="PIRSR" id="PIRSR006404-2"/>
    </source>
</evidence>
<dbReference type="PIRSF" id="PIRSF006404">
    <property type="entry name" value="UCP006404_Pept_M50_CBS"/>
    <property type="match status" value="1"/>
</dbReference>
<feature type="transmembrane region" description="Helical" evidence="14">
    <location>
        <begin position="188"/>
        <end position="210"/>
    </location>
</feature>
<keyword evidence="12" id="KW-0129">CBS domain</keyword>
<dbReference type="InterPro" id="IPR046342">
    <property type="entry name" value="CBS_dom_sf"/>
</dbReference>
<feature type="domain" description="CBS" evidence="18">
    <location>
        <begin position="255"/>
        <end position="304"/>
    </location>
</feature>
<feature type="binding site" evidence="16">
    <location>
        <position position="166"/>
    </location>
    <ligand>
        <name>Zn(2+)</name>
        <dbReference type="ChEBI" id="CHEBI:29105"/>
        <note>catalytic</note>
    </ligand>
</feature>
<evidence type="ECO:0000256" key="4">
    <source>
        <dbReference type="ARBA" id="ARBA00022670"/>
    </source>
</evidence>
<keyword evidence="6 14" id="KW-0479">Metal-binding</keyword>
<evidence type="ECO:0000256" key="10">
    <source>
        <dbReference type="ARBA" id="ARBA00022989"/>
    </source>
</evidence>
<accession>A0A7R7DM38</accession>
<evidence type="ECO:0000256" key="14">
    <source>
        <dbReference type="PIRNR" id="PIRNR006404"/>
    </source>
</evidence>
<evidence type="ECO:0000313" key="19">
    <source>
        <dbReference type="EMBL" id="BCJ34021.1"/>
    </source>
</evidence>
<comment type="subcellular location">
    <subcellularLocation>
        <location evidence="1 14">Cell membrane</location>
        <topology evidence="1 14">Multi-pass membrane protein</topology>
    </subcellularLocation>
</comment>
<dbReference type="SUPFAM" id="SSF54631">
    <property type="entry name" value="CBS-domain pair"/>
    <property type="match status" value="1"/>
</dbReference>
<dbReference type="GO" id="GO:0008237">
    <property type="term" value="F:metallopeptidase activity"/>
    <property type="evidence" value="ECO:0007669"/>
    <property type="project" value="UniProtKB-UniRule"/>
</dbReference>